<comment type="caution">
    <text evidence="1">The sequence shown here is derived from an EMBL/GenBank/DDBJ whole genome shotgun (WGS) entry which is preliminary data.</text>
</comment>
<gene>
    <name evidence="1" type="ORF">GCM10023173_25880</name>
</gene>
<accession>A0ABP8R8V2</accession>
<dbReference type="RefSeq" id="WP_345069133.1">
    <property type="nucleotide sequence ID" value="NZ_BAABGR010000044.1"/>
</dbReference>
<proteinExistence type="predicted"/>
<evidence type="ECO:0000313" key="1">
    <source>
        <dbReference type="EMBL" id="GAA4521054.1"/>
    </source>
</evidence>
<protein>
    <recommendedName>
        <fullName evidence="3">DUF3828 domain-containing protein</fullName>
    </recommendedName>
</protein>
<reference evidence="2" key="1">
    <citation type="journal article" date="2019" name="Int. J. Syst. Evol. Microbiol.">
        <title>The Global Catalogue of Microorganisms (GCM) 10K type strain sequencing project: providing services to taxonomists for standard genome sequencing and annotation.</title>
        <authorList>
            <consortium name="The Broad Institute Genomics Platform"/>
            <consortium name="The Broad Institute Genome Sequencing Center for Infectious Disease"/>
            <person name="Wu L."/>
            <person name="Ma J."/>
        </authorList>
    </citation>
    <scope>NUCLEOTIDE SEQUENCE [LARGE SCALE GENOMIC DNA]</scope>
    <source>
        <strain evidence="2">JCM 17858</strain>
    </source>
</reference>
<name>A0ABP8R8V2_9SPHI</name>
<sequence>MIKNWIVGLSILSFVLGACNQKGNKSQEEKKDSVTVVSPQTVEEQNELSDVITRFVRAYASKDNAKANALIHPDLGIYIIYRPGAADTFVRLDSLDFSRPVPEVFDYPDITYDYVLTYEKLPTFDCGTEKWDKTGFFCDTTSHPNQLSNIAAFEDEFDEDKFSEEDLVILEKGEQESYRVILTTTEPLIFHVRKYQGKWYVTTLDRAYAGCDA</sequence>
<evidence type="ECO:0008006" key="3">
    <source>
        <dbReference type="Google" id="ProtNLM"/>
    </source>
</evidence>
<evidence type="ECO:0000313" key="2">
    <source>
        <dbReference type="Proteomes" id="UP001500394"/>
    </source>
</evidence>
<dbReference type="Proteomes" id="UP001500394">
    <property type="component" value="Unassembled WGS sequence"/>
</dbReference>
<keyword evidence="2" id="KW-1185">Reference proteome</keyword>
<dbReference type="EMBL" id="BAABGR010000044">
    <property type="protein sequence ID" value="GAA4521054.1"/>
    <property type="molecule type" value="Genomic_DNA"/>
</dbReference>
<organism evidence="1 2">
    <name type="scientific">Sphingobacterium thermophilum</name>
    <dbReference type="NCBI Taxonomy" id="768534"/>
    <lineage>
        <taxon>Bacteria</taxon>
        <taxon>Pseudomonadati</taxon>
        <taxon>Bacteroidota</taxon>
        <taxon>Sphingobacteriia</taxon>
        <taxon>Sphingobacteriales</taxon>
        <taxon>Sphingobacteriaceae</taxon>
        <taxon>Sphingobacterium</taxon>
    </lineage>
</organism>
<dbReference type="PROSITE" id="PS51257">
    <property type="entry name" value="PROKAR_LIPOPROTEIN"/>
    <property type="match status" value="1"/>
</dbReference>